<comment type="caution">
    <text evidence="1">The sequence shown here is derived from an EMBL/GenBank/DDBJ whole genome shotgun (WGS) entry which is preliminary data.</text>
</comment>
<evidence type="ECO:0000313" key="1">
    <source>
        <dbReference type="EMBL" id="KAG6640366.1"/>
    </source>
</evidence>
<evidence type="ECO:0000313" key="2">
    <source>
        <dbReference type="Proteomes" id="UP000811609"/>
    </source>
</evidence>
<organism evidence="1 2">
    <name type="scientific">Carya illinoinensis</name>
    <name type="common">Pecan</name>
    <dbReference type="NCBI Taxonomy" id="32201"/>
    <lineage>
        <taxon>Eukaryota</taxon>
        <taxon>Viridiplantae</taxon>
        <taxon>Streptophyta</taxon>
        <taxon>Embryophyta</taxon>
        <taxon>Tracheophyta</taxon>
        <taxon>Spermatophyta</taxon>
        <taxon>Magnoliopsida</taxon>
        <taxon>eudicotyledons</taxon>
        <taxon>Gunneridae</taxon>
        <taxon>Pentapetalae</taxon>
        <taxon>rosids</taxon>
        <taxon>fabids</taxon>
        <taxon>Fagales</taxon>
        <taxon>Juglandaceae</taxon>
        <taxon>Carya</taxon>
    </lineage>
</organism>
<sequence length="123" mass="14133">MFVVSSFSAQTNSNTQTKTTNNWSVLGLTRYLKKRNQKVKYVRIHQTTSTNHSRTNTGIQEIRSNTNTETPTLPCYYYDNSNKERSRKREAAAAFTFQNSFYTCALCCCNINNKREALPAGWV</sequence>
<dbReference type="AlphaFoldDB" id="A0A8T1P6V6"/>
<gene>
    <name evidence="1" type="ORF">CIPAW_10G167000</name>
</gene>
<accession>A0A8T1P6V6</accession>
<keyword evidence="2" id="KW-1185">Reference proteome</keyword>
<proteinExistence type="predicted"/>
<name>A0A8T1P6V6_CARIL</name>
<dbReference type="Proteomes" id="UP000811609">
    <property type="component" value="Chromosome 10"/>
</dbReference>
<protein>
    <submittedName>
        <fullName evidence="1">Uncharacterized protein</fullName>
    </submittedName>
</protein>
<dbReference type="EMBL" id="CM031818">
    <property type="protein sequence ID" value="KAG6640366.1"/>
    <property type="molecule type" value="Genomic_DNA"/>
</dbReference>
<reference evidence="1" key="1">
    <citation type="submission" date="2020-12" db="EMBL/GenBank/DDBJ databases">
        <title>WGS assembly of Carya illinoinensis cv. Pawnee.</title>
        <authorList>
            <person name="Platts A."/>
            <person name="Shu S."/>
            <person name="Wright S."/>
            <person name="Barry K."/>
            <person name="Edger P."/>
            <person name="Pires J.C."/>
            <person name="Schmutz J."/>
        </authorList>
    </citation>
    <scope>NUCLEOTIDE SEQUENCE</scope>
    <source>
        <tissue evidence="1">Leaf</tissue>
    </source>
</reference>